<dbReference type="AlphaFoldDB" id="A0AAV9WL20"/>
<name>A0AAV9WL20_9PEZI</name>
<protein>
    <submittedName>
        <fullName evidence="1">Uncharacterized protein</fullName>
    </submittedName>
</protein>
<comment type="caution">
    <text evidence="1">The sequence shown here is derived from an EMBL/GenBank/DDBJ whole genome shotgun (WGS) entry which is preliminary data.</text>
</comment>
<dbReference type="EMBL" id="JAVHJL010000002">
    <property type="protein sequence ID" value="KAK6510158.1"/>
    <property type="molecule type" value="Genomic_DNA"/>
</dbReference>
<proteinExistence type="predicted"/>
<evidence type="ECO:0000313" key="2">
    <source>
        <dbReference type="Proteomes" id="UP001370758"/>
    </source>
</evidence>
<keyword evidence="2" id="KW-1185">Reference proteome</keyword>
<gene>
    <name evidence="1" type="ORF">TWF481_004872</name>
</gene>
<accession>A0AAV9WL20</accession>
<reference evidence="1 2" key="1">
    <citation type="submission" date="2023-08" db="EMBL/GenBank/DDBJ databases">
        <authorList>
            <person name="Palmer J.M."/>
        </authorList>
    </citation>
    <scope>NUCLEOTIDE SEQUENCE [LARGE SCALE GENOMIC DNA]</scope>
    <source>
        <strain evidence="1 2">TWF481</strain>
    </source>
</reference>
<sequence length="167" mass="19057">MVPPRDALQDLRISLKVLYFEERDLVYKLEPSLYLPISFLQSTPRHFSNTAIQSSNSQPRAILYKSIKPTKSLKPILQKNLKMVGFIRIANETSSPIHVFVSKYNGGSDDWFTLQPGGSDIWNRKEGSGGGWELVAFRDGDDTQRVGRYVKVNSSIIFRSWEEVAIY</sequence>
<dbReference type="Proteomes" id="UP001370758">
    <property type="component" value="Unassembled WGS sequence"/>
</dbReference>
<organism evidence="1 2">
    <name type="scientific">Arthrobotrys musiformis</name>
    <dbReference type="NCBI Taxonomy" id="47236"/>
    <lineage>
        <taxon>Eukaryota</taxon>
        <taxon>Fungi</taxon>
        <taxon>Dikarya</taxon>
        <taxon>Ascomycota</taxon>
        <taxon>Pezizomycotina</taxon>
        <taxon>Orbiliomycetes</taxon>
        <taxon>Orbiliales</taxon>
        <taxon>Orbiliaceae</taxon>
        <taxon>Arthrobotrys</taxon>
    </lineage>
</organism>
<evidence type="ECO:0000313" key="1">
    <source>
        <dbReference type="EMBL" id="KAK6510158.1"/>
    </source>
</evidence>